<dbReference type="InterPro" id="IPR043203">
    <property type="entry name" value="VGCC_Ca_Na"/>
</dbReference>
<sequence>MVCMCLEHHNQSRTFDRVLDYINNLFVIIFAIECFMKLIALNFKYFTIPWNVFDFII</sequence>
<evidence type="ECO:0000313" key="8">
    <source>
        <dbReference type="Proteomes" id="UP000676336"/>
    </source>
</evidence>
<evidence type="ECO:0000313" key="7">
    <source>
        <dbReference type="EMBL" id="CAF4456327.1"/>
    </source>
</evidence>
<dbReference type="AlphaFoldDB" id="A0A8S2WQ54"/>
<dbReference type="PANTHER" id="PTHR10037">
    <property type="entry name" value="VOLTAGE-GATED CATION CHANNEL CALCIUM AND SODIUM"/>
    <property type="match status" value="1"/>
</dbReference>
<gene>
    <name evidence="7" type="ORF">SMN809_LOCUS32950</name>
</gene>
<comment type="caution">
    <text evidence="7">The sequence shown here is derived from an EMBL/GenBank/DDBJ whole genome shotgun (WGS) entry which is preliminary data.</text>
</comment>
<keyword evidence="2 5" id="KW-0812">Transmembrane</keyword>
<organism evidence="7 8">
    <name type="scientific">Rotaria magnacalcarata</name>
    <dbReference type="NCBI Taxonomy" id="392030"/>
    <lineage>
        <taxon>Eukaryota</taxon>
        <taxon>Metazoa</taxon>
        <taxon>Spiralia</taxon>
        <taxon>Gnathifera</taxon>
        <taxon>Rotifera</taxon>
        <taxon>Eurotatoria</taxon>
        <taxon>Bdelloidea</taxon>
        <taxon>Philodinida</taxon>
        <taxon>Philodinidae</taxon>
        <taxon>Rotaria</taxon>
    </lineage>
</organism>
<name>A0A8S2WQ54_9BILA</name>
<dbReference type="InterPro" id="IPR027359">
    <property type="entry name" value="Volt_channel_dom_sf"/>
</dbReference>
<dbReference type="Gene3D" id="1.20.120.350">
    <property type="entry name" value="Voltage-gated potassium channels. Chain C"/>
    <property type="match status" value="1"/>
</dbReference>
<keyword evidence="4 5" id="KW-0472">Membrane</keyword>
<dbReference type="PANTHER" id="PTHR10037:SF288">
    <property type="entry name" value="SODIUM CHANNEL PROTEIN PARA"/>
    <property type="match status" value="1"/>
</dbReference>
<dbReference type="GO" id="GO:0001518">
    <property type="term" value="C:voltage-gated sodium channel complex"/>
    <property type="evidence" value="ECO:0007669"/>
    <property type="project" value="TreeGrafter"/>
</dbReference>
<dbReference type="Proteomes" id="UP000676336">
    <property type="component" value="Unassembled WGS sequence"/>
</dbReference>
<reference evidence="7" key="1">
    <citation type="submission" date="2021-02" db="EMBL/GenBank/DDBJ databases">
        <authorList>
            <person name="Nowell W R."/>
        </authorList>
    </citation>
    <scope>NUCLEOTIDE SEQUENCE</scope>
</reference>
<evidence type="ECO:0000256" key="2">
    <source>
        <dbReference type="ARBA" id="ARBA00022692"/>
    </source>
</evidence>
<dbReference type="Pfam" id="PF00520">
    <property type="entry name" value="Ion_trans"/>
    <property type="match status" value="1"/>
</dbReference>
<dbReference type="GO" id="GO:0086010">
    <property type="term" value="P:membrane depolarization during action potential"/>
    <property type="evidence" value="ECO:0007669"/>
    <property type="project" value="TreeGrafter"/>
</dbReference>
<evidence type="ECO:0000256" key="5">
    <source>
        <dbReference type="SAM" id="Phobius"/>
    </source>
</evidence>
<evidence type="ECO:0000256" key="4">
    <source>
        <dbReference type="ARBA" id="ARBA00023136"/>
    </source>
</evidence>
<dbReference type="GO" id="GO:0019228">
    <property type="term" value="P:neuronal action potential"/>
    <property type="evidence" value="ECO:0007669"/>
    <property type="project" value="TreeGrafter"/>
</dbReference>
<evidence type="ECO:0000259" key="6">
    <source>
        <dbReference type="Pfam" id="PF00520"/>
    </source>
</evidence>
<comment type="subcellular location">
    <subcellularLocation>
        <location evidence="1">Membrane</location>
        <topology evidence="1">Multi-pass membrane protein</topology>
    </subcellularLocation>
</comment>
<keyword evidence="3 5" id="KW-1133">Transmembrane helix</keyword>
<dbReference type="InterPro" id="IPR005821">
    <property type="entry name" value="Ion_trans_dom"/>
</dbReference>
<feature type="transmembrane region" description="Helical" evidence="5">
    <location>
        <begin position="21"/>
        <end position="43"/>
    </location>
</feature>
<dbReference type="GO" id="GO:0005248">
    <property type="term" value="F:voltage-gated sodium channel activity"/>
    <property type="evidence" value="ECO:0007669"/>
    <property type="project" value="TreeGrafter"/>
</dbReference>
<proteinExistence type="predicted"/>
<dbReference type="EMBL" id="CAJOBI010070631">
    <property type="protein sequence ID" value="CAF4456327.1"/>
    <property type="molecule type" value="Genomic_DNA"/>
</dbReference>
<feature type="domain" description="Ion transport" evidence="6">
    <location>
        <begin position="1"/>
        <end position="57"/>
    </location>
</feature>
<dbReference type="SUPFAM" id="SSF81324">
    <property type="entry name" value="Voltage-gated potassium channels"/>
    <property type="match status" value="1"/>
</dbReference>
<protein>
    <recommendedName>
        <fullName evidence="6">Ion transport domain-containing protein</fullName>
    </recommendedName>
</protein>
<feature type="non-terminal residue" evidence="7">
    <location>
        <position position="1"/>
    </location>
</feature>
<evidence type="ECO:0000256" key="1">
    <source>
        <dbReference type="ARBA" id="ARBA00004141"/>
    </source>
</evidence>
<accession>A0A8S2WQ54</accession>
<evidence type="ECO:0000256" key="3">
    <source>
        <dbReference type="ARBA" id="ARBA00022989"/>
    </source>
</evidence>